<dbReference type="RefSeq" id="WP_012085501.1">
    <property type="nucleotide sequence ID" value="NZ_JACHVY010000001.1"/>
</dbReference>
<dbReference type="SMART" id="SM00895">
    <property type="entry name" value="FCD"/>
    <property type="match status" value="1"/>
</dbReference>
<dbReference type="SUPFAM" id="SSF48008">
    <property type="entry name" value="GntR ligand-binding domain-like"/>
    <property type="match status" value="1"/>
</dbReference>
<organism evidence="5 6">
    <name type="scientific">Kineococcus radiotolerans</name>
    <dbReference type="NCBI Taxonomy" id="131568"/>
    <lineage>
        <taxon>Bacteria</taxon>
        <taxon>Bacillati</taxon>
        <taxon>Actinomycetota</taxon>
        <taxon>Actinomycetes</taxon>
        <taxon>Kineosporiales</taxon>
        <taxon>Kineosporiaceae</taxon>
        <taxon>Kineococcus</taxon>
    </lineage>
</organism>
<dbReference type="InterPro" id="IPR036388">
    <property type="entry name" value="WH-like_DNA-bd_sf"/>
</dbReference>
<evidence type="ECO:0000256" key="3">
    <source>
        <dbReference type="ARBA" id="ARBA00023163"/>
    </source>
</evidence>
<dbReference type="InterPro" id="IPR011711">
    <property type="entry name" value="GntR_C"/>
</dbReference>
<dbReference type="SUPFAM" id="SSF46785">
    <property type="entry name" value="Winged helix' DNA-binding domain"/>
    <property type="match status" value="1"/>
</dbReference>
<dbReference type="EMBL" id="JACHVY010000001">
    <property type="protein sequence ID" value="MBB2901194.1"/>
    <property type="molecule type" value="Genomic_DNA"/>
</dbReference>
<protein>
    <submittedName>
        <fullName evidence="5">DNA-binding GntR family transcriptional regulator</fullName>
    </submittedName>
</protein>
<reference evidence="5 6" key="1">
    <citation type="submission" date="2020-08" db="EMBL/GenBank/DDBJ databases">
        <title>The Agave Microbiome: Exploring the role of microbial communities in plant adaptations to desert environments.</title>
        <authorList>
            <person name="Partida-Martinez L.P."/>
        </authorList>
    </citation>
    <scope>NUCLEOTIDE SEQUENCE [LARGE SCALE GENOMIC DNA]</scope>
    <source>
        <strain evidence="5 6">AS2.23</strain>
    </source>
</reference>
<feature type="domain" description="HTH gntR-type" evidence="4">
    <location>
        <begin position="1"/>
        <end position="65"/>
    </location>
</feature>
<evidence type="ECO:0000313" key="5">
    <source>
        <dbReference type="EMBL" id="MBB2901194.1"/>
    </source>
</evidence>
<proteinExistence type="predicted"/>
<dbReference type="PROSITE" id="PS50949">
    <property type="entry name" value="HTH_GNTR"/>
    <property type="match status" value="1"/>
</dbReference>
<evidence type="ECO:0000259" key="4">
    <source>
        <dbReference type="PROSITE" id="PS50949"/>
    </source>
</evidence>
<comment type="caution">
    <text evidence="5">The sequence shown here is derived from an EMBL/GenBank/DDBJ whole genome shotgun (WGS) entry which is preliminary data.</text>
</comment>
<keyword evidence="2 5" id="KW-0238">DNA-binding</keyword>
<dbReference type="InterPro" id="IPR036390">
    <property type="entry name" value="WH_DNA-bd_sf"/>
</dbReference>
<reference evidence="5 6" key="2">
    <citation type="submission" date="2020-08" db="EMBL/GenBank/DDBJ databases">
        <authorList>
            <person name="Partida-Martinez L."/>
            <person name="Huntemann M."/>
            <person name="Clum A."/>
            <person name="Wang J."/>
            <person name="Palaniappan K."/>
            <person name="Ritter S."/>
            <person name="Chen I.-M."/>
            <person name="Stamatis D."/>
            <person name="Reddy T."/>
            <person name="O'Malley R."/>
            <person name="Daum C."/>
            <person name="Shapiro N."/>
            <person name="Ivanova N."/>
            <person name="Kyrpides N."/>
            <person name="Woyke T."/>
        </authorList>
    </citation>
    <scope>NUCLEOTIDE SEQUENCE [LARGE SCALE GENOMIC DNA]</scope>
    <source>
        <strain evidence="5 6">AS2.23</strain>
    </source>
</reference>
<dbReference type="InterPro" id="IPR000524">
    <property type="entry name" value="Tscrpt_reg_HTH_GntR"/>
</dbReference>
<dbReference type="GO" id="GO:0003677">
    <property type="term" value="F:DNA binding"/>
    <property type="evidence" value="ECO:0007669"/>
    <property type="project" value="UniProtKB-KW"/>
</dbReference>
<dbReference type="Pfam" id="PF07729">
    <property type="entry name" value="FCD"/>
    <property type="match status" value="1"/>
</dbReference>
<dbReference type="AlphaFoldDB" id="A0A7W4TLL5"/>
<dbReference type="Pfam" id="PF00392">
    <property type="entry name" value="GntR"/>
    <property type="match status" value="1"/>
</dbReference>
<keyword evidence="3" id="KW-0804">Transcription</keyword>
<dbReference type="GO" id="GO:0003700">
    <property type="term" value="F:DNA-binding transcription factor activity"/>
    <property type="evidence" value="ECO:0007669"/>
    <property type="project" value="InterPro"/>
</dbReference>
<keyword evidence="1" id="KW-0805">Transcription regulation</keyword>
<evidence type="ECO:0000256" key="1">
    <source>
        <dbReference type="ARBA" id="ARBA00023015"/>
    </source>
</evidence>
<dbReference type="PANTHER" id="PTHR43537">
    <property type="entry name" value="TRANSCRIPTIONAL REGULATOR, GNTR FAMILY"/>
    <property type="match status" value="1"/>
</dbReference>
<dbReference type="Proteomes" id="UP000533269">
    <property type="component" value="Unassembled WGS sequence"/>
</dbReference>
<dbReference type="Gene3D" id="1.20.120.530">
    <property type="entry name" value="GntR ligand-binding domain-like"/>
    <property type="match status" value="1"/>
</dbReference>
<dbReference type="SMART" id="SM00345">
    <property type="entry name" value="HTH_GNTR"/>
    <property type="match status" value="1"/>
</dbReference>
<dbReference type="InterPro" id="IPR008920">
    <property type="entry name" value="TF_FadR/GntR_C"/>
</dbReference>
<evidence type="ECO:0000256" key="2">
    <source>
        <dbReference type="ARBA" id="ARBA00023125"/>
    </source>
</evidence>
<gene>
    <name evidence="5" type="ORF">FHR75_001982</name>
</gene>
<dbReference type="OMA" id="EQLCIYR"/>
<name>A0A7W4TLL5_KINRA</name>
<dbReference type="Gene3D" id="1.10.10.10">
    <property type="entry name" value="Winged helix-like DNA-binding domain superfamily/Winged helix DNA-binding domain"/>
    <property type="match status" value="1"/>
</dbReference>
<sequence>MPDGPYETLRAAILGFDLVPGEKLSERGLEDLLGASRTPIRAALVRLENEGLTGRVGRGWQVTPIDLTEVRAVVEHREAVETAAVALAVERATEEELLAVRALVEESAADDGPSGLRDGADFHVALARLSRNRFLADAVGGALVRLARTRWLEVRSPRSRATARAEHLGIVDAVLARDAPTAVDLVTAHGRGAADRLLAHLAEERRRLRGRGFAIVETPPQP</sequence>
<accession>A0A7W4TLL5</accession>
<evidence type="ECO:0000313" key="6">
    <source>
        <dbReference type="Proteomes" id="UP000533269"/>
    </source>
</evidence>
<dbReference type="PANTHER" id="PTHR43537:SF45">
    <property type="entry name" value="GNTR FAMILY REGULATORY PROTEIN"/>
    <property type="match status" value="1"/>
</dbReference>